<evidence type="ECO:0000313" key="2">
    <source>
        <dbReference type="Proteomes" id="UP000619260"/>
    </source>
</evidence>
<dbReference type="EMBL" id="BOPF01000035">
    <property type="protein sequence ID" value="GIJ50331.1"/>
    <property type="molecule type" value="Genomic_DNA"/>
</dbReference>
<evidence type="ECO:0008006" key="3">
    <source>
        <dbReference type="Google" id="ProtNLM"/>
    </source>
</evidence>
<accession>A0A8J3YV23</accession>
<dbReference type="InterPro" id="IPR036894">
    <property type="entry name" value="YbaB-like_sf"/>
</dbReference>
<dbReference type="Gene3D" id="3.30.1310.10">
    <property type="entry name" value="Nucleoid-associated protein YbaB-like domain"/>
    <property type="match status" value="1"/>
</dbReference>
<proteinExistence type="predicted"/>
<keyword evidence="2" id="KW-1185">Reference proteome</keyword>
<reference evidence="1" key="1">
    <citation type="submission" date="2021-01" db="EMBL/GenBank/DDBJ databases">
        <title>Whole genome shotgun sequence of Virgisporangium aliadipatigenens NBRC 105644.</title>
        <authorList>
            <person name="Komaki H."/>
            <person name="Tamura T."/>
        </authorList>
    </citation>
    <scope>NUCLEOTIDE SEQUENCE</scope>
    <source>
        <strain evidence="1">NBRC 105644</strain>
    </source>
</reference>
<name>A0A8J3YV23_9ACTN</name>
<dbReference type="Pfam" id="PF02575">
    <property type="entry name" value="YbaB_DNA_bd"/>
    <property type="match status" value="1"/>
</dbReference>
<dbReference type="GO" id="GO:0003677">
    <property type="term" value="F:DNA binding"/>
    <property type="evidence" value="ECO:0007669"/>
    <property type="project" value="InterPro"/>
</dbReference>
<dbReference type="InterPro" id="IPR004401">
    <property type="entry name" value="YbaB/EbfC"/>
</dbReference>
<protein>
    <recommendedName>
        <fullName evidence="3">YbaB/EbfC DNA-binding family protein</fullName>
    </recommendedName>
</protein>
<dbReference type="AlphaFoldDB" id="A0A8J3YV23"/>
<gene>
    <name evidence="1" type="ORF">Val02_72170</name>
</gene>
<dbReference type="Proteomes" id="UP000619260">
    <property type="component" value="Unassembled WGS sequence"/>
</dbReference>
<dbReference type="RefSeq" id="WP_203903775.1">
    <property type="nucleotide sequence ID" value="NZ_BOPF01000035.1"/>
</dbReference>
<sequence length="134" mass="14682">MDVSHIEQLFEEYQRQRTGFTELHTRMRALSATATSARREVSVTVGQNGVLTDVQFPTGAHRRLPPADLARLVLETYNTAKEDVFEQAASILAPVVPTGVDVHALVRGTAGADAFMPKEPRIPTSVRELLGRTA</sequence>
<organism evidence="1 2">
    <name type="scientific">Virgisporangium aliadipatigenens</name>
    <dbReference type="NCBI Taxonomy" id="741659"/>
    <lineage>
        <taxon>Bacteria</taxon>
        <taxon>Bacillati</taxon>
        <taxon>Actinomycetota</taxon>
        <taxon>Actinomycetes</taxon>
        <taxon>Micromonosporales</taxon>
        <taxon>Micromonosporaceae</taxon>
        <taxon>Virgisporangium</taxon>
    </lineage>
</organism>
<comment type="caution">
    <text evidence="1">The sequence shown here is derived from an EMBL/GenBank/DDBJ whole genome shotgun (WGS) entry which is preliminary data.</text>
</comment>
<evidence type="ECO:0000313" key="1">
    <source>
        <dbReference type="EMBL" id="GIJ50331.1"/>
    </source>
</evidence>